<evidence type="ECO:0000313" key="4">
    <source>
        <dbReference type="EMBL" id="QEU11300.1"/>
    </source>
</evidence>
<dbReference type="STRING" id="1630135.DAD186_17850"/>
<dbReference type="KEGG" id="dva:DAD186_17850"/>
<evidence type="ECO:0000259" key="2">
    <source>
        <dbReference type="Pfam" id="PF19701"/>
    </source>
</evidence>
<name>A0A1B0ZJY7_9MICO</name>
<keyword evidence="6" id="KW-1185">Reference proteome</keyword>
<dbReference type="Pfam" id="PF19701">
    <property type="entry name" value="DUF6199"/>
    <property type="match status" value="1"/>
</dbReference>
<dbReference type="Proteomes" id="UP000092596">
    <property type="component" value="Chromosome"/>
</dbReference>
<dbReference type="EMBL" id="CP044108">
    <property type="protein sequence ID" value="QEU11300.1"/>
    <property type="molecule type" value="Genomic_DNA"/>
</dbReference>
<feature type="transmembrane region" description="Helical" evidence="1">
    <location>
        <begin position="43"/>
        <end position="69"/>
    </location>
</feature>
<keyword evidence="1" id="KW-0812">Transmembrane</keyword>
<organism evidence="3 5">
    <name type="scientific">Dermabacter vaginalis</name>
    <dbReference type="NCBI Taxonomy" id="1630135"/>
    <lineage>
        <taxon>Bacteria</taxon>
        <taxon>Bacillati</taxon>
        <taxon>Actinomycetota</taxon>
        <taxon>Actinomycetes</taxon>
        <taxon>Micrococcales</taxon>
        <taxon>Dermabacteraceae</taxon>
        <taxon>Dermabacter</taxon>
    </lineage>
</organism>
<keyword evidence="1" id="KW-1133">Transmembrane helix</keyword>
<dbReference type="RefSeq" id="WP_065248338.1">
    <property type="nucleotide sequence ID" value="NZ_CP012117.1"/>
</dbReference>
<proteinExistence type="predicted"/>
<reference evidence="4 6" key="2">
    <citation type="submission" date="2019-09" db="EMBL/GenBank/DDBJ databases">
        <title>FDA dAtabase for Regulatory Grade micrObial Sequences (FDA-ARGOS): Supporting development and validation of Infectious Disease Dx tests.</title>
        <authorList>
            <person name="Sciortino C."/>
            <person name="Tallon L."/>
            <person name="Sadzewicz L."/>
            <person name="Vavikolanu K."/>
            <person name="Mehta A."/>
            <person name="Aluvathingal J."/>
            <person name="Nadendla S."/>
            <person name="Nandy P."/>
            <person name="Geyer C."/>
            <person name="Yan Y."/>
            <person name="Sichtig H."/>
        </authorList>
    </citation>
    <scope>NUCLEOTIDE SEQUENCE [LARGE SCALE GENOMIC DNA]</scope>
    <source>
        <strain evidence="4 6">FDAARGOS_640</strain>
    </source>
</reference>
<sequence>MPFVSLVFVLFILYGAAMAVFPFQTWEITMAWAYKDREANEPSPAGLAIMRVGGAIIVMGAIAMFGYYLQAAG</sequence>
<evidence type="ECO:0000313" key="5">
    <source>
        <dbReference type="Proteomes" id="UP000092596"/>
    </source>
</evidence>
<evidence type="ECO:0000313" key="3">
    <source>
        <dbReference type="EMBL" id="ANP28335.1"/>
    </source>
</evidence>
<reference evidence="3 5" key="1">
    <citation type="submission" date="2015-06" db="EMBL/GenBank/DDBJ databases">
        <title>Investigation of pathophysiology for high-risk pregnancy and development of treatment modality based on it.</title>
        <authorList>
            <person name="Kim B.-C."/>
            <person name="Lim S."/>
        </authorList>
    </citation>
    <scope>NUCLEOTIDE SEQUENCE [LARGE SCALE GENOMIC DNA]</scope>
    <source>
        <strain evidence="3 5">AD1-86</strain>
    </source>
</reference>
<keyword evidence="1" id="KW-0472">Membrane</keyword>
<evidence type="ECO:0000256" key="1">
    <source>
        <dbReference type="SAM" id="Phobius"/>
    </source>
</evidence>
<dbReference type="EMBL" id="CP012117">
    <property type="protein sequence ID" value="ANP28335.1"/>
    <property type="molecule type" value="Genomic_DNA"/>
</dbReference>
<dbReference type="AlphaFoldDB" id="A0A1B0ZJY7"/>
<feature type="domain" description="DUF6199" evidence="2">
    <location>
        <begin position="8"/>
        <end position="65"/>
    </location>
</feature>
<dbReference type="InterPro" id="IPR045679">
    <property type="entry name" value="DUF6199"/>
</dbReference>
<evidence type="ECO:0000313" key="6">
    <source>
        <dbReference type="Proteomes" id="UP000323865"/>
    </source>
</evidence>
<protein>
    <recommendedName>
        <fullName evidence="2">DUF6199 domain-containing protein</fullName>
    </recommendedName>
</protein>
<dbReference type="Proteomes" id="UP000323865">
    <property type="component" value="Chromosome"/>
</dbReference>
<accession>A0A1B0ZJY7</accession>
<gene>
    <name evidence="3" type="ORF">DAD186_17850</name>
    <name evidence="4" type="ORF">FOB48_02630</name>
</gene>